<sequence>MNLMQVNEPPLTLPFKRRSKLLHSKVLPISRLPPPLGPTEESSLLDGSTFQTPSTLFPDPSFGCHTNAQFPLNRQFSLQQASAQTGTQCKSMTSIHSSFQITINTLHSKLRSQHCLPPQSLRVPFLDGSVFQPRLPPHRLFLTPFLVNSPNWL</sequence>
<name>A0AAV4N803_CAEEX</name>
<evidence type="ECO:0000313" key="2">
    <source>
        <dbReference type="Proteomes" id="UP001054945"/>
    </source>
</evidence>
<evidence type="ECO:0000313" key="1">
    <source>
        <dbReference type="EMBL" id="GIX80656.1"/>
    </source>
</evidence>
<dbReference type="Proteomes" id="UP001054945">
    <property type="component" value="Unassembled WGS sequence"/>
</dbReference>
<dbReference type="EMBL" id="BPLR01020612">
    <property type="protein sequence ID" value="GIX80656.1"/>
    <property type="molecule type" value="Genomic_DNA"/>
</dbReference>
<accession>A0AAV4N803</accession>
<comment type="caution">
    <text evidence="1">The sequence shown here is derived from an EMBL/GenBank/DDBJ whole genome shotgun (WGS) entry which is preliminary data.</text>
</comment>
<gene>
    <name evidence="1" type="ORF">CEXT_702381</name>
</gene>
<proteinExistence type="predicted"/>
<reference evidence="1 2" key="1">
    <citation type="submission" date="2021-06" db="EMBL/GenBank/DDBJ databases">
        <title>Caerostris extrusa draft genome.</title>
        <authorList>
            <person name="Kono N."/>
            <person name="Arakawa K."/>
        </authorList>
    </citation>
    <scope>NUCLEOTIDE SEQUENCE [LARGE SCALE GENOMIC DNA]</scope>
</reference>
<dbReference type="AlphaFoldDB" id="A0AAV4N803"/>
<protein>
    <submittedName>
        <fullName evidence="1">Uncharacterized protein</fullName>
    </submittedName>
</protein>
<organism evidence="1 2">
    <name type="scientific">Caerostris extrusa</name>
    <name type="common">Bark spider</name>
    <name type="synonym">Caerostris bankana</name>
    <dbReference type="NCBI Taxonomy" id="172846"/>
    <lineage>
        <taxon>Eukaryota</taxon>
        <taxon>Metazoa</taxon>
        <taxon>Ecdysozoa</taxon>
        <taxon>Arthropoda</taxon>
        <taxon>Chelicerata</taxon>
        <taxon>Arachnida</taxon>
        <taxon>Araneae</taxon>
        <taxon>Araneomorphae</taxon>
        <taxon>Entelegynae</taxon>
        <taxon>Araneoidea</taxon>
        <taxon>Araneidae</taxon>
        <taxon>Caerostris</taxon>
    </lineage>
</organism>
<keyword evidence="2" id="KW-1185">Reference proteome</keyword>